<dbReference type="Gene3D" id="3.10.180.10">
    <property type="entry name" value="2,3-Dihydroxybiphenyl 1,2-Dioxygenase, domain 1"/>
    <property type="match status" value="2"/>
</dbReference>
<dbReference type="PROSITE" id="PS51819">
    <property type="entry name" value="VOC"/>
    <property type="match status" value="1"/>
</dbReference>
<sequence length="156" mass="17953">MKYLHSMVRVRDLDASLRFYCEGLGLREVRRMEVPTGRYTLVFLSAAESPDAEVELTYNWDADEDYGSARNFGHLAFRVDDDYGSARNFGHLAFRVDDIYATCERLQSMGYTINRPPRDGHMAFVRSPDLISIELLQDGHLEPREPWASMPNTGVW</sequence>
<dbReference type="eggNOG" id="COG0346">
    <property type="taxonomic scope" value="Bacteria"/>
</dbReference>
<dbReference type="RefSeq" id="WP_007081076.1">
    <property type="nucleotide sequence ID" value="NZ_AJXU01000029.1"/>
</dbReference>
<keyword evidence="3" id="KW-1185">Reference proteome</keyword>
<dbReference type="SUPFAM" id="SSF54593">
    <property type="entry name" value="Glyoxalase/Bleomycin resistance protein/Dihydroxybiphenyl dioxygenase"/>
    <property type="match status" value="1"/>
</dbReference>
<dbReference type="PANTHER" id="PTHR10374">
    <property type="entry name" value="LACTOYLGLUTATHIONE LYASE GLYOXALASE I"/>
    <property type="match status" value="1"/>
</dbReference>
<dbReference type="STRING" id="1163408.UU9_07191"/>
<accession>I4VRZ0</accession>
<evidence type="ECO:0000259" key="1">
    <source>
        <dbReference type="PROSITE" id="PS51819"/>
    </source>
</evidence>
<comment type="caution">
    <text evidence="2">The sequence shown here is derived from an EMBL/GenBank/DDBJ whole genome shotgun (WGS) entry which is preliminary data.</text>
</comment>
<protein>
    <submittedName>
        <fullName evidence="2">Glyoxalase/bleomycin resistance protein/dioxygenase</fullName>
    </submittedName>
</protein>
<gene>
    <name evidence="2" type="ORF">UU9_07191</name>
</gene>
<dbReference type="EMBL" id="AJXU01000029">
    <property type="protein sequence ID" value="EIL89981.1"/>
    <property type="molecule type" value="Genomic_DNA"/>
</dbReference>
<keyword evidence="2" id="KW-0223">Dioxygenase</keyword>
<dbReference type="InterPro" id="IPR029068">
    <property type="entry name" value="Glyas_Bleomycin-R_OHBP_Dase"/>
</dbReference>
<dbReference type="Proteomes" id="UP000004210">
    <property type="component" value="Unassembled WGS sequence"/>
</dbReference>
<proteinExistence type="predicted"/>
<dbReference type="PANTHER" id="PTHR10374:SF30">
    <property type="entry name" value="LACTOYLGLUTATHIONE LYASE"/>
    <property type="match status" value="1"/>
</dbReference>
<dbReference type="InterPro" id="IPR037523">
    <property type="entry name" value="VOC_core"/>
</dbReference>
<feature type="domain" description="VOC" evidence="1">
    <location>
        <begin position="2"/>
        <end position="138"/>
    </location>
</feature>
<organism evidence="2 3">
    <name type="scientific">Rhodanobacter fulvus Jip2</name>
    <dbReference type="NCBI Taxonomy" id="1163408"/>
    <lineage>
        <taxon>Bacteria</taxon>
        <taxon>Pseudomonadati</taxon>
        <taxon>Pseudomonadota</taxon>
        <taxon>Gammaproteobacteria</taxon>
        <taxon>Lysobacterales</taxon>
        <taxon>Rhodanobacteraceae</taxon>
        <taxon>Rhodanobacter</taxon>
    </lineage>
</organism>
<dbReference type="InterPro" id="IPR004360">
    <property type="entry name" value="Glyas_Fos-R_dOase_dom"/>
</dbReference>
<evidence type="ECO:0000313" key="2">
    <source>
        <dbReference type="EMBL" id="EIL89981.1"/>
    </source>
</evidence>
<keyword evidence="2" id="KW-0560">Oxidoreductase</keyword>
<dbReference type="PATRIC" id="fig|1163408.3.peg.1466"/>
<name>I4VRZ0_9GAMM</name>
<evidence type="ECO:0000313" key="3">
    <source>
        <dbReference type="Proteomes" id="UP000004210"/>
    </source>
</evidence>
<dbReference type="AlphaFoldDB" id="I4VRZ0"/>
<dbReference type="GO" id="GO:0051213">
    <property type="term" value="F:dioxygenase activity"/>
    <property type="evidence" value="ECO:0007669"/>
    <property type="project" value="UniProtKB-KW"/>
</dbReference>
<reference evidence="2 3" key="1">
    <citation type="journal article" date="2012" name="J. Bacteriol.">
        <title>Genome sequences for six rhodanobacter strains, isolated from soils and the terrestrial subsurface, with variable denitrification capabilities.</title>
        <authorList>
            <person name="Kostka J.E."/>
            <person name="Green S.J."/>
            <person name="Rishishwar L."/>
            <person name="Prakash O."/>
            <person name="Katz L.S."/>
            <person name="Marino-Ramirez L."/>
            <person name="Jordan I.K."/>
            <person name="Munk C."/>
            <person name="Ivanova N."/>
            <person name="Mikhailova N."/>
            <person name="Watson D.B."/>
            <person name="Brown S.D."/>
            <person name="Palumbo A.V."/>
            <person name="Brooks S.C."/>
        </authorList>
    </citation>
    <scope>NUCLEOTIDE SEQUENCE [LARGE SCALE GENOMIC DNA]</scope>
    <source>
        <strain evidence="3">Jip2T</strain>
    </source>
</reference>
<dbReference type="OrthoDB" id="9789841at2"/>
<dbReference type="Pfam" id="PF00903">
    <property type="entry name" value="Glyoxalase"/>
    <property type="match status" value="1"/>
</dbReference>